<sequence length="151" mass="16327">MAKVIHMGKMVYLLDELYAAVTNSLLVLKLHFKNLVVASLEFCLSCAVLAIIRMTLHDFGLGAGVDEVLSCFVFGILPVTPGPAVYDNVISNGSSSLFGSASSWMKGESKVDGKCNCGMDVILLEFGTATNSGRWVISCPQWKDVVEAFWV</sequence>
<proteinExistence type="predicted"/>
<evidence type="ECO:0000313" key="2">
    <source>
        <dbReference type="Proteomes" id="UP000289738"/>
    </source>
</evidence>
<keyword evidence="2" id="KW-1185">Reference proteome</keyword>
<reference evidence="1 2" key="1">
    <citation type="submission" date="2019-01" db="EMBL/GenBank/DDBJ databases">
        <title>Sequencing of cultivated peanut Arachis hypogaea provides insights into genome evolution and oil improvement.</title>
        <authorList>
            <person name="Chen X."/>
        </authorList>
    </citation>
    <scope>NUCLEOTIDE SEQUENCE [LARGE SCALE GENOMIC DNA]</scope>
    <source>
        <strain evidence="2">cv. Fuhuasheng</strain>
        <tissue evidence="1">Leaves</tissue>
    </source>
</reference>
<organism evidence="1 2">
    <name type="scientific">Arachis hypogaea</name>
    <name type="common">Peanut</name>
    <dbReference type="NCBI Taxonomy" id="3818"/>
    <lineage>
        <taxon>Eukaryota</taxon>
        <taxon>Viridiplantae</taxon>
        <taxon>Streptophyta</taxon>
        <taxon>Embryophyta</taxon>
        <taxon>Tracheophyta</taxon>
        <taxon>Spermatophyta</taxon>
        <taxon>Magnoliopsida</taxon>
        <taxon>eudicotyledons</taxon>
        <taxon>Gunneridae</taxon>
        <taxon>Pentapetalae</taxon>
        <taxon>rosids</taxon>
        <taxon>fabids</taxon>
        <taxon>Fabales</taxon>
        <taxon>Fabaceae</taxon>
        <taxon>Papilionoideae</taxon>
        <taxon>50 kb inversion clade</taxon>
        <taxon>dalbergioids sensu lato</taxon>
        <taxon>Dalbergieae</taxon>
        <taxon>Pterocarpus clade</taxon>
        <taxon>Arachis</taxon>
    </lineage>
</organism>
<dbReference type="EMBL" id="SDMP01000014">
    <property type="protein sequence ID" value="RYR16288.1"/>
    <property type="molecule type" value="Genomic_DNA"/>
</dbReference>
<accession>A0A444ZQ52</accession>
<name>A0A444ZQ52_ARAHY</name>
<comment type="caution">
    <text evidence="1">The sequence shown here is derived from an EMBL/GenBank/DDBJ whole genome shotgun (WGS) entry which is preliminary data.</text>
</comment>
<evidence type="ECO:0000313" key="1">
    <source>
        <dbReference type="EMBL" id="RYR16288.1"/>
    </source>
</evidence>
<dbReference type="Proteomes" id="UP000289738">
    <property type="component" value="Chromosome B04"/>
</dbReference>
<protein>
    <submittedName>
        <fullName evidence="1">Uncharacterized protein</fullName>
    </submittedName>
</protein>
<gene>
    <name evidence="1" type="ORF">Ahy_B04g073288</name>
</gene>
<dbReference type="AlphaFoldDB" id="A0A444ZQ52"/>